<dbReference type="InterPro" id="IPR029058">
    <property type="entry name" value="AB_hydrolase_fold"/>
</dbReference>
<reference evidence="3" key="1">
    <citation type="submission" date="2022-03" db="EMBL/GenBank/DDBJ databases">
        <title>Genome Identification and Characterization of new species Bdellovibrio reynosense LBG001 sp. nov. from a Mexico soil sample.</title>
        <authorList>
            <person name="Camilli A."/>
            <person name="Ajao Y."/>
            <person name="Guo X."/>
        </authorList>
    </citation>
    <scope>NUCLEOTIDE SEQUENCE</scope>
    <source>
        <strain evidence="3">LBG001</strain>
    </source>
</reference>
<dbReference type="PANTHER" id="PTHR42916:SF1">
    <property type="entry name" value="PROTEIN PHYLLO, CHLOROPLASTIC"/>
    <property type="match status" value="1"/>
</dbReference>
<keyword evidence="4" id="KW-1185">Reference proteome</keyword>
<accession>A0ABY4CDV6</accession>
<sequence length="249" mass="28692">MNLFLLHGFLGRPADWSSVKGYLSLNENLRIFVPDYFKEALLNPQHSFESWAENFTRWVDLQGCSKDKNILVGYSLGGRLALHALKNRPQLWTKSLFVSTNPGFNDQLATFDPESPERKQRWINDSYWAEEFLKAPWESVLRNWNSQAVFSGGSEEPARLEKDYSRENLSLALTQWSLAQQQNMRPVLQNQAEKALWLVGERDEKFLDLSRRLVQDIPKLNVSVIPGASHRVLFDCPKLLSEKILSLLA</sequence>
<gene>
    <name evidence="3" type="ORF">MNR06_13825</name>
</gene>
<organism evidence="3 4">
    <name type="scientific">Bdellovibrio reynosensis</name>
    <dbReference type="NCBI Taxonomy" id="2835041"/>
    <lineage>
        <taxon>Bacteria</taxon>
        <taxon>Pseudomonadati</taxon>
        <taxon>Bdellovibrionota</taxon>
        <taxon>Bdellovibrionia</taxon>
        <taxon>Bdellovibrionales</taxon>
        <taxon>Pseudobdellovibrionaceae</taxon>
        <taxon>Bdellovibrio</taxon>
    </lineage>
</organism>
<dbReference type="SUPFAM" id="SSF53474">
    <property type="entry name" value="alpha/beta-Hydrolases"/>
    <property type="match status" value="1"/>
</dbReference>
<dbReference type="RefSeq" id="WP_243540790.1">
    <property type="nucleotide sequence ID" value="NZ_CP093442.1"/>
</dbReference>
<evidence type="ECO:0000313" key="4">
    <source>
        <dbReference type="Proteomes" id="UP000830116"/>
    </source>
</evidence>
<dbReference type="GO" id="GO:0016787">
    <property type="term" value="F:hydrolase activity"/>
    <property type="evidence" value="ECO:0007669"/>
    <property type="project" value="UniProtKB-KW"/>
</dbReference>
<proteinExistence type="predicted"/>
<dbReference type="Gene3D" id="3.40.50.1820">
    <property type="entry name" value="alpha/beta hydrolase"/>
    <property type="match status" value="1"/>
</dbReference>
<keyword evidence="1" id="KW-0456">Lyase</keyword>
<protein>
    <submittedName>
        <fullName evidence="3">Alpha/beta fold hydrolase</fullName>
    </submittedName>
</protein>
<name>A0ABY4CDV6_9BACT</name>
<dbReference type="Pfam" id="PF12697">
    <property type="entry name" value="Abhydrolase_6"/>
    <property type="match status" value="1"/>
</dbReference>
<evidence type="ECO:0000313" key="3">
    <source>
        <dbReference type="EMBL" id="UOF02974.1"/>
    </source>
</evidence>
<feature type="domain" description="AB hydrolase-1" evidence="2">
    <location>
        <begin position="3"/>
        <end position="240"/>
    </location>
</feature>
<evidence type="ECO:0000259" key="2">
    <source>
        <dbReference type="Pfam" id="PF12697"/>
    </source>
</evidence>
<keyword evidence="3" id="KW-0378">Hydrolase</keyword>
<dbReference type="Proteomes" id="UP000830116">
    <property type="component" value="Chromosome"/>
</dbReference>
<dbReference type="PANTHER" id="PTHR42916">
    <property type="entry name" value="2-SUCCINYL-5-ENOLPYRUVYL-6-HYDROXY-3-CYCLOHEXENE-1-CARBOXYLATE SYNTHASE"/>
    <property type="match status" value="1"/>
</dbReference>
<dbReference type="InterPro" id="IPR000073">
    <property type="entry name" value="AB_hydrolase_1"/>
</dbReference>
<dbReference type="EMBL" id="CP093442">
    <property type="protein sequence ID" value="UOF02974.1"/>
    <property type="molecule type" value="Genomic_DNA"/>
</dbReference>
<evidence type="ECO:0000256" key="1">
    <source>
        <dbReference type="ARBA" id="ARBA00023239"/>
    </source>
</evidence>